<comment type="caution">
    <text evidence="2">The sequence shown here is derived from an EMBL/GenBank/DDBJ whole genome shotgun (WGS) entry which is preliminary data.</text>
</comment>
<accession>A0A922AJU5</accession>
<feature type="transmembrane region" description="Helical" evidence="1">
    <location>
        <begin position="127"/>
        <end position="150"/>
    </location>
</feature>
<evidence type="ECO:0000256" key="1">
    <source>
        <dbReference type="SAM" id="Phobius"/>
    </source>
</evidence>
<keyword evidence="1" id="KW-0472">Membrane</keyword>
<organism evidence="2 3">
    <name type="scientific">Carya illinoinensis</name>
    <name type="common">Pecan</name>
    <dbReference type="NCBI Taxonomy" id="32201"/>
    <lineage>
        <taxon>Eukaryota</taxon>
        <taxon>Viridiplantae</taxon>
        <taxon>Streptophyta</taxon>
        <taxon>Embryophyta</taxon>
        <taxon>Tracheophyta</taxon>
        <taxon>Spermatophyta</taxon>
        <taxon>Magnoliopsida</taxon>
        <taxon>eudicotyledons</taxon>
        <taxon>Gunneridae</taxon>
        <taxon>Pentapetalae</taxon>
        <taxon>rosids</taxon>
        <taxon>fabids</taxon>
        <taxon>Fagales</taxon>
        <taxon>Juglandaceae</taxon>
        <taxon>Carya</taxon>
    </lineage>
</organism>
<proteinExistence type="predicted"/>
<evidence type="ECO:0000313" key="2">
    <source>
        <dbReference type="EMBL" id="KAG6682549.1"/>
    </source>
</evidence>
<dbReference type="Proteomes" id="UP000811246">
    <property type="component" value="Chromosome 13"/>
</dbReference>
<reference evidence="2" key="1">
    <citation type="submission" date="2021-01" db="EMBL/GenBank/DDBJ databases">
        <authorList>
            <person name="Lovell J.T."/>
            <person name="Bentley N."/>
            <person name="Bhattarai G."/>
            <person name="Jenkins J.W."/>
            <person name="Sreedasyam A."/>
            <person name="Alarcon Y."/>
            <person name="Bock C."/>
            <person name="Boston L."/>
            <person name="Carlson J."/>
            <person name="Cervantes K."/>
            <person name="Clermont K."/>
            <person name="Krom N."/>
            <person name="Kubenka K."/>
            <person name="Mamidi S."/>
            <person name="Mattison C."/>
            <person name="Monteros M."/>
            <person name="Pisani C."/>
            <person name="Plott C."/>
            <person name="Rajasekar S."/>
            <person name="Rhein H.S."/>
            <person name="Rohla C."/>
            <person name="Song M."/>
            <person name="Hilaire R.S."/>
            <person name="Shu S."/>
            <person name="Wells L."/>
            <person name="Wang X."/>
            <person name="Webber J."/>
            <person name="Heerema R.J."/>
            <person name="Klein P."/>
            <person name="Conner P."/>
            <person name="Grauke L."/>
            <person name="Grimwood J."/>
            <person name="Schmutz J."/>
            <person name="Randall J.J."/>
        </authorList>
    </citation>
    <scope>NUCLEOTIDE SEQUENCE</scope>
    <source>
        <tissue evidence="2">Leaf</tissue>
    </source>
</reference>
<name>A0A922AJU5_CARIL</name>
<protein>
    <submittedName>
        <fullName evidence="2">Uncharacterized protein</fullName>
    </submittedName>
</protein>
<sequence>MVFPLLFDMSSLAVVRKAGQATLASDAAKTESDEIEDVSVPHETILDCMTSCIRVAHINDIVEQQNNLVHVFITSMSPGSPWTVKISAFSSIKELCSRLNKVLDDSQRTSLHANLTSLVQEVIGVHFIYYTFVMTCLNAISLLVSVIYVMSTSD</sequence>
<keyword evidence="1" id="KW-1133">Transmembrane helix</keyword>
<dbReference type="AlphaFoldDB" id="A0A922AJU5"/>
<evidence type="ECO:0000313" key="3">
    <source>
        <dbReference type="Proteomes" id="UP000811246"/>
    </source>
</evidence>
<dbReference type="EMBL" id="CM031837">
    <property type="protein sequence ID" value="KAG6682549.1"/>
    <property type="molecule type" value="Genomic_DNA"/>
</dbReference>
<keyword evidence="1" id="KW-0812">Transmembrane</keyword>
<gene>
    <name evidence="2" type="ORF">I3842_13G148300</name>
</gene>